<feature type="compositionally biased region" description="Low complexity" evidence="1">
    <location>
        <begin position="329"/>
        <end position="348"/>
    </location>
</feature>
<feature type="region of interest" description="Disordered" evidence="1">
    <location>
        <begin position="1"/>
        <end position="54"/>
    </location>
</feature>
<keyword evidence="3" id="KW-1185">Reference proteome</keyword>
<feature type="compositionally biased region" description="Low complexity" evidence="1">
    <location>
        <begin position="365"/>
        <end position="404"/>
    </location>
</feature>
<feature type="compositionally biased region" description="Polar residues" evidence="1">
    <location>
        <begin position="304"/>
        <end position="318"/>
    </location>
</feature>
<gene>
    <name evidence="2" type="ORF">KFL_013100020</name>
</gene>
<protein>
    <submittedName>
        <fullName evidence="2">Uncharacterized protein</fullName>
    </submittedName>
</protein>
<evidence type="ECO:0000313" key="3">
    <source>
        <dbReference type="Proteomes" id="UP000054558"/>
    </source>
</evidence>
<organism evidence="2 3">
    <name type="scientific">Klebsormidium nitens</name>
    <name type="common">Green alga</name>
    <name type="synonym">Ulothrix nitens</name>
    <dbReference type="NCBI Taxonomy" id="105231"/>
    <lineage>
        <taxon>Eukaryota</taxon>
        <taxon>Viridiplantae</taxon>
        <taxon>Streptophyta</taxon>
        <taxon>Klebsormidiophyceae</taxon>
        <taxon>Klebsormidiales</taxon>
        <taxon>Klebsormidiaceae</taxon>
        <taxon>Klebsormidium</taxon>
    </lineage>
</organism>
<evidence type="ECO:0000256" key="1">
    <source>
        <dbReference type="SAM" id="MobiDB-lite"/>
    </source>
</evidence>
<name>A0A1Y1IQI2_KLENI</name>
<sequence length="410" mass="44024">MATTANSGHQARVVRDLRPQGETRNGLTKEVPQDAGDAEAEEPEDLPPGSLSLTSPQYEAFRKECLTGRPYDPADRRLGTAMDSLDPWSRTHYIHDTALEPKFWRRAEQYENDIIRSYVCLANCRVLAGKNKLKGMAKVDKVIVALDRHHWRMQDRQQMDRCLAWIKEVDQAQADYVKRHKDDAAPAPKKPKRRRTQLNVLEELIGAATDVSGPSINVKELADFYKAYKAIAKAADDTTQPQPADVQNAPAAINPEAAAQKTAASDGEGQEANVQDNTGPDNAIPDLSGADADPANDAAEDQTAGLNDSPTGPRQRSPSPVLPNPAHNPATDTAPAQASPSPAAQALAHEASVQPQDNQNLDLHAPAPGAQPTPVAQTPATPAPAQNQDQPAATTTPPAQARTTSVQPAP</sequence>
<feature type="region of interest" description="Disordered" evidence="1">
    <location>
        <begin position="256"/>
        <end position="410"/>
    </location>
</feature>
<accession>A0A1Y1IQI2</accession>
<feature type="compositionally biased region" description="Acidic residues" evidence="1">
    <location>
        <begin position="36"/>
        <end position="45"/>
    </location>
</feature>
<dbReference type="EMBL" id="DF238259">
    <property type="protein sequence ID" value="GAQ93120.1"/>
    <property type="molecule type" value="Genomic_DNA"/>
</dbReference>
<dbReference type="AlphaFoldDB" id="A0A1Y1IQI2"/>
<reference evidence="2 3" key="1">
    <citation type="journal article" date="2014" name="Nat. Commun.">
        <title>Klebsormidium flaccidum genome reveals primary factors for plant terrestrial adaptation.</title>
        <authorList>
            <person name="Hori K."/>
            <person name="Maruyama F."/>
            <person name="Fujisawa T."/>
            <person name="Togashi T."/>
            <person name="Yamamoto N."/>
            <person name="Seo M."/>
            <person name="Sato S."/>
            <person name="Yamada T."/>
            <person name="Mori H."/>
            <person name="Tajima N."/>
            <person name="Moriyama T."/>
            <person name="Ikeuchi M."/>
            <person name="Watanabe M."/>
            <person name="Wada H."/>
            <person name="Kobayashi K."/>
            <person name="Saito M."/>
            <person name="Masuda T."/>
            <person name="Sasaki-Sekimoto Y."/>
            <person name="Mashiguchi K."/>
            <person name="Awai K."/>
            <person name="Shimojima M."/>
            <person name="Masuda S."/>
            <person name="Iwai M."/>
            <person name="Nobusawa T."/>
            <person name="Narise T."/>
            <person name="Kondo S."/>
            <person name="Saito H."/>
            <person name="Sato R."/>
            <person name="Murakawa M."/>
            <person name="Ihara Y."/>
            <person name="Oshima-Yamada Y."/>
            <person name="Ohtaka K."/>
            <person name="Satoh M."/>
            <person name="Sonobe K."/>
            <person name="Ishii M."/>
            <person name="Ohtani R."/>
            <person name="Kanamori-Sato M."/>
            <person name="Honoki R."/>
            <person name="Miyazaki D."/>
            <person name="Mochizuki H."/>
            <person name="Umetsu J."/>
            <person name="Higashi K."/>
            <person name="Shibata D."/>
            <person name="Kamiya Y."/>
            <person name="Sato N."/>
            <person name="Nakamura Y."/>
            <person name="Tabata S."/>
            <person name="Ida S."/>
            <person name="Kurokawa K."/>
            <person name="Ohta H."/>
        </authorList>
    </citation>
    <scope>NUCLEOTIDE SEQUENCE [LARGE SCALE GENOMIC DNA]</scope>
    <source>
        <strain evidence="2 3">NIES-2285</strain>
    </source>
</reference>
<dbReference type="Proteomes" id="UP000054558">
    <property type="component" value="Unassembled WGS sequence"/>
</dbReference>
<evidence type="ECO:0000313" key="2">
    <source>
        <dbReference type="EMBL" id="GAQ93120.1"/>
    </source>
</evidence>
<proteinExistence type="predicted"/>